<feature type="compositionally biased region" description="Polar residues" evidence="1">
    <location>
        <begin position="1"/>
        <end position="24"/>
    </location>
</feature>
<name>A0A2K3MNU2_TRIPR</name>
<reference evidence="2 3" key="2">
    <citation type="journal article" date="2017" name="Front. Plant Sci.">
        <title>Gene Classification and Mining of Molecular Markers Useful in Red Clover (Trifolium pratense) Breeding.</title>
        <authorList>
            <person name="Istvanek J."/>
            <person name="Dluhosova J."/>
            <person name="Dluhos P."/>
            <person name="Patkova L."/>
            <person name="Nedelnik J."/>
            <person name="Repkova J."/>
        </authorList>
    </citation>
    <scope>NUCLEOTIDE SEQUENCE [LARGE SCALE GENOMIC DNA]</scope>
    <source>
        <strain evidence="3">cv. Tatra</strain>
        <tissue evidence="2">Young leaves</tissue>
    </source>
</reference>
<evidence type="ECO:0008006" key="4">
    <source>
        <dbReference type="Google" id="ProtNLM"/>
    </source>
</evidence>
<sequence>MIGGSAANNQQAAEMQHATTNYDNRSSHDKSAPATGTFKHNINAAIFKEDSCYGVGMCLRDKGNFIEAQTLWRYGSPFAYEAEAWELKRLLFGCGM</sequence>
<evidence type="ECO:0000313" key="3">
    <source>
        <dbReference type="Proteomes" id="UP000236291"/>
    </source>
</evidence>
<dbReference type="EMBL" id="ASHM01010627">
    <property type="protein sequence ID" value="PNX92477.1"/>
    <property type="molecule type" value="Genomic_DNA"/>
</dbReference>
<proteinExistence type="predicted"/>
<reference evidence="2 3" key="1">
    <citation type="journal article" date="2014" name="Am. J. Bot.">
        <title>Genome assembly and annotation for red clover (Trifolium pratense; Fabaceae).</title>
        <authorList>
            <person name="Istvanek J."/>
            <person name="Jaros M."/>
            <person name="Krenek A."/>
            <person name="Repkova J."/>
        </authorList>
    </citation>
    <scope>NUCLEOTIDE SEQUENCE [LARGE SCALE GENOMIC DNA]</scope>
    <source>
        <strain evidence="3">cv. Tatra</strain>
        <tissue evidence="2">Young leaves</tissue>
    </source>
</reference>
<dbReference type="AlphaFoldDB" id="A0A2K3MNU2"/>
<gene>
    <name evidence="2" type="ORF">L195_g015615</name>
</gene>
<comment type="caution">
    <text evidence="2">The sequence shown here is derived from an EMBL/GenBank/DDBJ whole genome shotgun (WGS) entry which is preliminary data.</text>
</comment>
<feature type="region of interest" description="Disordered" evidence="1">
    <location>
        <begin position="1"/>
        <end position="35"/>
    </location>
</feature>
<evidence type="ECO:0000313" key="2">
    <source>
        <dbReference type="EMBL" id="PNX92477.1"/>
    </source>
</evidence>
<dbReference type="Proteomes" id="UP000236291">
    <property type="component" value="Unassembled WGS sequence"/>
</dbReference>
<protein>
    <recommendedName>
        <fullName evidence="4">RNase H type-1 domain-containing protein</fullName>
    </recommendedName>
</protein>
<organism evidence="2 3">
    <name type="scientific">Trifolium pratense</name>
    <name type="common">Red clover</name>
    <dbReference type="NCBI Taxonomy" id="57577"/>
    <lineage>
        <taxon>Eukaryota</taxon>
        <taxon>Viridiplantae</taxon>
        <taxon>Streptophyta</taxon>
        <taxon>Embryophyta</taxon>
        <taxon>Tracheophyta</taxon>
        <taxon>Spermatophyta</taxon>
        <taxon>Magnoliopsida</taxon>
        <taxon>eudicotyledons</taxon>
        <taxon>Gunneridae</taxon>
        <taxon>Pentapetalae</taxon>
        <taxon>rosids</taxon>
        <taxon>fabids</taxon>
        <taxon>Fabales</taxon>
        <taxon>Fabaceae</taxon>
        <taxon>Papilionoideae</taxon>
        <taxon>50 kb inversion clade</taxon>
        <taxon>NPAAA clade</taxon>
        <taxon>Hologalegina</taxon>
        <taxon>IRL clade</taxon>
        <taxon>Trifolieae</taxon>
        <taxon>Trifolium</taxon>
    </lineage>
</organism>
<evidence type="ECO:0000256" key="1">
    <source>
        <dbReference type="SAM" id="MobiDB-lite"/>
    </source>
</evidence>
<accession>A0A2K3MNU2</accession>